<feature type="compositionally biased region" description="Low complexity" evidence="1">
    <location>
        <begin position="52"/>
        <end position="62"/>
    </location>
</feature>
<reference evidence="3" key="1">
    <citation type="journal article" date="2018" name="Nat. Microbiol.">
        <title>Leveraging single-cell genomics to expand the fungal tree of life.</title>
        <authorList>
            <person name="Ahrendt S.R."/>
            <person name="Quandt C.A."/>
            <person name="Ciobanu D."/>
            <person name="Clum A."/>
            <person name="Salamov A."/>
            <person name="Andreopoulos B."/>
            <person name="Cheng J.F."/>
            <person name="Woyke T."/>
            <person name="Pelin A."/>
            <person name="Henrissat B."/>
            <person name="Reynolds N.K."/>
            <person name="Benny G.L."/>
            <person name="Smith M.E."/>
            <person name="James T.Y."/>
            <person name="Grigoriev I.V."/>
        </authorList>
    </citation>
    <scope>NUCLEOTIDE SEQUENCE [LARGE SCALE GENOMIC DNA]</scope>
    <source>
        <strain evidence="3">ATCC 52028</strain>
    </source>
</reference>
<dbReference type="AlphaFoldDB" id="A0A4P9X1E5"/>
<evidence type="ECO:0000313" key="2">
    <source>
        <dbReference type="EMBL" id="RKO98962.1"/>
    </source>
</evidence>
<feature type="region of interest" description="Disordered" evidence="1">
    <location>
        <begin position="227"/>
        <end position="283"/>
    </location>
</feature>
<dbReference type="GO" id="GO:0003712">
    <property type="term" value="F:transcription coregulator activity"/>
    <property type="evidence" value="ECO:0007669"/>
    <property type="project" value="InterPro"/>
</dbReference>
<evidence type="ECO:0000256" key="1">
    <source>
        <dbReference type="SAM" id="MobiDB-lite"/>
    </source>
</evidence>
<evidence type="ECO:0000313" key="3">
    <source>
        <dbReference type="Proteomes" id="UP000274922"/>
    </source>
</evidence>
<name>A0A4P9X1E5_9FUNG</name>
<feature type="region of interest" description="Disordered" evidence="1">
    <location>
        <begin position="1"/>
        <end position="73"/>
    </location>
</feature>
<gene>
    <name evidence="2" type="ORF">CXG81DRAFT_20891</name>
</gene>
<protein>
    <recommendedName>
        <fullName evidence="4">Mediator complex subunit 9</fullName>
    </recommendedName>
</protein>
<evidence type="ECO:0008006" key="4">
    <source>
        <dbReference type="Google" id="ProtNLM"/>
    </source>
</evidence>
<keyword evidence="3" id="KW-1185">Reference proteome</keyword>
<dbReference type="GO" id="GO:0006357">
    <property type="term" value="P:regulation of transcription by RNA polymerase II"/>
    <property type="evidence" value="ECO:0007669"/>
    <property type="project" value="InterPro"/>
</dbReference>
<feature type="compositionally biased region" description="Low complexity" evidence="1">
    <location>
        <begin position="1"/>
        <end position="17"/>
    </location>
</feature>
<proteinExistence type="predicted"/>
<dbReference type="GO" id="GO:0016592">
    <property type="term" value="C:mediator complex"/>
    <property type="evidence" value="ECO:0007669"/>
    <property type="project" value="InterPro"/>
</dbReference>
<sequence>MPTANSVSASPAHSGPSAPTPYGGMSPGTPSLMSPPSGLRYGFRGSLGTASVSAATPGATPGPDGGSAAGASLAGASGASADAVPPLASLTYEAATILPLLLQAIQQLQRCRSEPDRIRASKAIGQLRERLAATRAAVALLPDGEHTMRAQRQRLADMDRVLEVYRAGEREAEALPLFQTLSRAAPRAPGAATAAAAAAADGAVASAAEPEPAAAAAVSPTAAARPDDVAAAAPSPIPVKSEAVDAHVDADATTGAETDADADAMKTDPGAEDGPEDSTMTAA</sequence>
<dbReference type="EMBL" id="ML014337">
    <property type="protein sequence ID" value="RKO98962.1"/>
    <property type="molecule type" value="Genomic_DNA"/>
</dbReference>
<organism evidence="2 3">
    <name type="scientific">Caulochytrium protostelioides</name>
    <dbReference type="NCBI Taxonomy" id="1555241"/>
    <lineage>
        <taxon>Eukaryota</taxon>
        <taxon>Fungi</taxon>
        <taxon>Fungi incertae sedis</taxon>
        <taxon>Chytridiomycota</taxon>
        <taxon>Chytridiomycota incertae sedis</taxon>
        <taxon>Chytridiomycetes</taxon>
        <taxon>Caulochytriales</taxon>
        <taxon>Caulochytriaceae</taxon>
        <taxon>Caulochytrium</taxon>
    </lineage>
</organism>
<dbReference type="Proteomes" id="UP000274922">
    <property type="component" value="Unassembled WGS sequence"/>
</dbReference>
<accession>A0A4P9X1E5</accession>